<protein>
    <submittedName>
        <fullName evidence="1">Uncharacterized protein</fullName>
    </submittedName>
</protein>
<dbReference type="Proteomes" id="UP001163603">
    <property type="component" value="Chromosome 7"/>
</dbReference>
<evidence type="ECO:0000313" key="2">
    <source>
        <dbReference type="Proteomes" id="UP001163603"/>
    </source>
</evidence>
<accession>A0ACC0YEC7</accession>
<keyword evidence="2" id="KW-1185">Reference proteome</keyword>
<organism evidence="1 2">
    <name type="scientific">Pistacia integerrima</name>
    <dbReference type="NCBI Taxonomy" id="434235"/>
    <lineage>
        <taxon>Eukaryota</taxon>
        <taxon>Viridiplantae</taxon>
        <taxon>Streptophyta</taxon>
        <taxon>Embryophyta</taxon>
        <taxon>Tracheophyta</taxon>
        <taxon>Spermatophyta</taxon>
        <taxon>Magnoliopsida</taxon>
        <taxon>eudicotyledons</taxon>
        <taxon>Gunneridae</taxon>
        <taxon>Pentapetalae</taxon>
        <taxon>rosids</taxon>
        <taxon>malvids</taxon>
        <taxon>Sapindales</taxon>
        <taxon>Anacardiaceae</taxon>
        <taxon>Pistacia</taxon>
    </lineage>
</organism>
<reference evidence="2" key="1">
    <citation type="journal article" date="2023" name="G3 (Bethesda)">
        <title>Genome assembly and association tests identify interacting loci associated with vigor, precocity, and sex in interspecific pistachio rootstocks.</title>
        <authorList>
            <person name="Palmer W."/>
            <person name="Jacygrad E."/>
            <person name="Sagayaradj S."/>
            <person name="Cavanaugh K."/>
            <person name="Han R."/>
            <person name="Bertier L."/>
            <person name="Beede B."/>
            <person name="Kafkas S."/>
            <person name="Golino D."/>
            <person name="Preece J."/>
            <person name="Michelmore R."/>
        </authorList>
    </citation>
    <scope>NUCLEOTIDE SEQUENCE [LARGE SCALE GENOMIC DNA]</scope>
</reference>
<sequence>MVDEEMNEPEVGEVEKDGLNDPSMLTGSSSPKKIRLLKALMGHMVVILVDTRSTHNYLHHRIAQRI</sequence>
<evidence type="ECO:0000313" key="1">
    <source>
        <dbReference type="EMBL" id="KAJ0034585.1"/>
    </source>
</evidence>
<gene>
    <name evidence="1" type="ORF">Pint_24910</name>
</gene>
<name>A0ACC0YEC7_9ROSI</name>
<dbReference type="EMBL" id="CM047742">
    <property type="protein sequence ID" value="KAJ0034585.1"/>
    <property type="molecule type" value="Genomic_DNA"/>
</dbReference>
<proteinExistence type="predicted"/>
<comment type="caution">
    <text evidence="1">The sequence shown here is derived from an EMBL/GenBank/DDBJ whole genome shotgun (WGS) entry which is preliminary data.</text>
</comment>